<gene>
    <name evidence="1" type="ORF">MUN53_05865</name>
</gene>
<evidence type="ECO:0008006" key="3">
    <source>
        <dbReference type="Google" id="ProtNLM"/>
    </source>
</evidence>
<sequence length="134" mass="15440">MKQFLLVIGFVLGTVLFFNQSEKAQPFDVLSALTKEAVMEDSETKDMQTCLAVLTSDMKNSNLLSPRRVIQTITYNFNLRTQNQVEKTTQYLRLKGHDLISKLLEYNSITHHINYSALLTRNGYHVFALRKLLI</sequence>
<reference evidence="1 2" key="1">
    <citation type="submission" date="2022-03" db="EMBL/GenBank/DDBJ databases">
        <title>Parabacteroides sp. nov. isolated from swine feces.</title>
        <authorList>
            <person name="Bak J.E."/>
        </authorList>
    </citation>
    <scope>NUCLEOTIDE SEQUENCE [LARGE SCALE GENOMIC DNA]</scope>
    <source>
        <strain evidence="1 2">AGMB00274</strain>
    </source>
</reference>
<organism evidence="1 2">
    <name type="scientific">Parabacteroides faecalis</name>
    <dbReference type="NCBI Taxonomy" id="2924040"/>
    <lineage>
        <taxon>Bacteria</taxon>
        <taxon>Pseudomonadati</taxon>
        <taxon>Bacteroidota</taxon>
        <taxon>Bacteroidia</taxon>
        <taxon>Bacteroidales</taxon>
        <taxon>Tannerellaceae</taxon>
        <taxon>Parabacteroides</taxon>
    </lineage>
</organism>
<proteinExistence type="predicted"/>
<evidence type="ECO:0000313" key="1">
    <source>
        <dbReference type="EMBL" id="MCJ2380144.1"/>
    </source>
</evidence>
<dbReference type="RefSeq" id="WP_243323867.1">
    <property type="nucleotide sequence ID" value="NZ_JAKZMM010000011.1"/>
</dbReference>
<name>A0ABT0BZE0_9BACT</name>
<protein>
    <recommendedName>
        <fullName evidence="3">DUF4476 domain-containing protein</fullName>
    </recommendedName>
</protein>
<evidence type="ECO:0000313" key="2">
    <source>
        <dbReference type="Proteomes" id="UP001165444"/>
    </source>
</evidence>
<keyword evidence="2" id="KW-1185">Reference proteome</keyword>
<comment type="caution">
    <text evidence="1">The sequence shown here is derived from an EMBL/GenBank/DDBJ whole genome shotgun (WGS) entry which is preliminary data.</text>
</comment>
<accession>A0ABT0BZE0</accession>
<dbReference type="EMBL" id="JAKZMM010000011">
    <property type="protein sequence ID" value="MCJ2380144.1"/>
    <property type="molecule type" value="Genomic_DNA"/>
</dbReference>
<dbReference type="Proteomes" id="UP001165444">
    <property type="component" value="Unassembled WGS sequence"/>
</dbReference>